<gene>
    <name evidence="4" type="ORF">PVAP13_7KG197410</name>
</gene>
<dbReference type="Proteomes" id="UP000823388">
    <property type="component" value="Chromosome 7K"/>
</dbReference>
<feature type="compositionally biased region" description="Pro residues" evidence="2">
    <location>
        <begin position="111"/>
        <end position="134"/>
    </location>
</feature>
<feature type="compositionally biased region" description="Basic and acidic residues" evidence="2">
    <location>
        <begin position="430"/>
        <end position="485"/>
    </location>
</feature>
<dbReference type="InterPro" id="IPR000504">
    <property type="entry name" value="RRM_dom"/>
</dbReference>
<dbReference type="AlphaFoldDB" id="A0A8T0QGS0"/>
<accession>A0A8T0QGS0</accession>
<dbReference type="EMBL" id="CM029049">
    <property type="protein sequence ID" value="KAG2572695.1"/>
    <property type="molecule type" value="Genomic_DNA"/>
</dbReference>
<evidence type="ECO:0000313" key="4">
    <source>
        <dbReference type="EMBL" id="KAG2572695.1"/>
    </source>
</evidence>
<keyword evidence="5" id="KW-1185">Reference proteome</keyword>
<dbReference type="InterPro" id="IPR034772">
    <property type="entry name" value="CPSF6/7"/>
</dbReference>
<dbReference type="InterPro" id="IPR035979">
    <property type="entry name" value="RBD_domain_sf"/>
</dbReference>
<dbReference type="GO" id="GO:0005634">
    <property type="term" value="C:nucleus"/>
    <property type="evidence" value="ECO:0007669"/>
    <property type="project" value="UniProtKB-SubCell"/>
</dbReference>
<dbReference type="GO" id="GO:0006397">
    <property type="term" value="P:mRNA processing"/>
    <property type="evidence" value="ECO:0007669"/>
    <property type="project" value="UniProtKB-KW"/>
</dbReference>
<feature type="region of interest" description="Disordered" evidence="2">
    <location>
        <begin position="392"/>
        <end position="507"/>
    </location>
</feature>
<dbReference type="SUPFAM" id="SSF54928">
    <property type="entry name" value="RNA-binding domain, RBD"/>
    <property type="match status" value="1"/>
</dbReference>
<dbReference type="EMBL" id="CM029049">
    <property type="protein sequence ID" value="KAG2572699.1"/>
    <property type="molecule type" value="Genomic_DNA"/>
</dbReference>
<organism evidence="4 5">
    <name type="scientific">Panicum virgatum</name>
    <name type="common">Blackwell switchgrass</name>
    <dbReference type="NCBI Taxonomy" id="38727"/>
    <lineage>
        <taxon>Eukaryota</taxon>
        <taxon>Viridiplantae</taxon>
        <taxon>Streptophyta</taxon>
        <taxon>Embryophyta</taxon>
        <taxon>Tracheophyta</taxon>
        <taxon>Spermatophyta</taxon>
        <taxon>Magnoliopsida</taxon>
        <taxon>Liliopsida</taxon>
        <taxon>Poales</taxon>
        <taxon>Poaceae</taxon>
        <taxon>PACMAD clade</taxon>
        <taxon>Panicoideae</taxon>
        <taxon>Panicodae</taxon>
        <taxon>Paniceae</taxon>
        <taxon>Panicinae</taxon>
        <taxon>Panicum</taxon>
        <taxon>Panicum sect. Hiantes</taxon>
    </lineage>
</organism>
<feature type="compositionally biased region" description="Pro residues" evidence="2">
    <location>
        <begin position="59"/>
        <end position="73"/>
    </location>
</feature>
<protein>
    <recommendedName>
        <fullName evidence="3">RRM domain-containing protein</fullName>
    </recommendedName>
</protein>
<dbReference type="PANTHER" id="PTHR23204">
    <property type="entry name" value="CLEAVAGE AND POLYADENYLATION SPECIFIC FACTOR"/>
    <property type="match status" value="1"/>
</dbReference>
<dbReference type="EMBL" id="CM029049">
    <property type="protein sequence ID" value="KAG2572697.1"/>
    <property type="molecule type" value="Genomic_DNA"/>
</dbReference>
<comment type="caution">
    <text evidence="4">The sequence shown here is derived from an EMBL/GenBank/DDBJ whole genome shotgun (WGS) entry which is preliminary data.</text>
</comment>
<feature type="domain" description="RRM" evidence="3">
    <location>
        <begin position="154"/>
        <end position="234"/>
    </location>
</feature>
<evidence type="ECO:0000256" key="2">
    <source>
        <dbReference type="SAM" id="MobiDB-lite"/>
    </source>
</evidence>
<proteinExistence type="inferred from homology"/>
<evidence type="ECO:0000313" key="5">
    <source>
        <dbReference type="Proteomes" id="UP000823388"/>
    </source>
</evidence>
<feature type="region of interest" description="Disordered" evidence="2">
    <location>
        <begin position="246"/>
        <end position="280"/>
    </location>
</feature>
<dbReference type="GO" id="GO:0003723">
    <property type="term" value="F:RNA binding"/>
    <property type="evidence" value="ECO:0007669"/>
    <property type="project" value="InterPro"/>
</dbReference>
<dbReference type="SMART" id="SM00360">
    <property type="entry name" value="RRM"/>
    <property type="match status" value="1"/>
</dbReference>
<feature type="region of interest" description="Disordered" evidence="2">
    <location>
        <begin position="54"/>
        <end position="146"/>
    </location>
</feature>
<evidence type="ECO:0000259" key="3">
    <source>
        <dbReference type="SMART" id="SM00360"/>
    </source>
</evidence>
<reference evidence="4 5" key="1">
    <citation type="submission" date="2020-05" db="EMBL/GenBank/DDBJ databases">
        <title>WGS assembly of Panicum virgatum.</title>
        <authorList>
            <person name="Lovell J.T."/>
            <person name="Jenkins J."/>
            <person name="Shu S."/>
            <person name="Juenger T.E."/>
            <person name="Schmutz J."/>
        </authorList>
    </citation>
    <scope>NUCLEOTIDE SEQUENCE</scope>
    <source>
        <strain evidence="4">AP13</strain>
        <strain evidence="5">cv. AP13</strain>
    </source>
</reference>
<dbReference type="Gene3D" id="3.30.70.330">
    <property type="match status" value="1"/>
</dbReference>
<dbReference type="OrthoDB" id="439808at2759"/>
<sequence length="507" mass="54228">MDGYGAGGRLAAASASPQAEEAIAAVRDDAYARLRTPSDEEDCDGLYGDVNVSFLPLLPLSPSPAPSSPPKTPSPGCSILSLSPSPSPPPHRTPAPERQPEARPEPAAPRQQPPRPPPPPPPAPPGHHVPPRPQRAPRGGGASASYSSPPRYTALYISDLHWWTTDAEVEAALELTPHGGAAAAALCGLHFYSEKFTGKSRGICRAEFLNAAAAASAAAALHGRAFHGRHCVASLDRPPALNRLSDDSDSCAEAARTPNPTQGLGNGGRGASNATTGRGNVGPVLGDRPTLALPPLSVVPRPSPGPPFGGIMGGVGDYGGFQSMGQYNVGMGCGMLPSPMAPHVNPSFLATGGMAVRGPGVWHGQGMAGGFWGAQQEWNFRGCQVPWRQLPPSVQQQYGNGNYGKGRGMRRGRPGSRIEERGAIGNASNSDRRQSDHDGGDWYKEHDREKGWHRERERHWNERDRHGGDKRRRQEYTEHADFDRRGRARSRSQSRDDSDDDHPRRRH</sequence>
<name>A0A8T0QGS0_PANVG</name>
<dbReference type="EMBL" id="CM029049">
    <property type="protein sequence ID" value="KAG2572696.1"/>
    <property type="molecule type" value="Genomic_DNA"/>
</dbReference>
<dbReference type="EMBL" id="CM029049">
    <property type="protein sequence ID" value="KAG2572698.1"/>
    <property type="molecule type" value="Genomic_DNA"/>
</dbReference>
<evidence type="ECO:0000256" key="1">
    <source>
        <dbReference type="ARBA" id="ARBA00006265"/>
    </source>
</evidence>
<feature type="compositionally biased region" description="Basic and acidic residues" evidence="2">
    <location>
        <begin position="94"/>
        <end position="104"/>
    </location>
</feature>
<comment type="similarity">
    <text evidence="1">Belongs to the RRM CPSF6/7 family.</text>
</comment>
<feature type="compositionally biased region" description="Low complexity" evidence="2">
    <location>
        <begin position="74"/>
        <end position="84"/>
    </location>
</feature>
<dbReference type="InterPro" id="IPR012677">
    <property type="entry name" value="Nucleotide-bd_a/b_plait_sf"/>
</dbReference>